<dbReference type="InterPro" id="IPR011990">
    <property type="entry name" value="TPR-like_helical_dom_sf"/>
</dbReference>
<dbReference type="AlphaFoldDB" id="A0A5N6QAK3"/>
<dbReference type="EMBL" id="CM017321">
    <property type="protein sequence ID" value="KAE7996205.1"/>
    <property type="molecule type" value="Genomic_DNA"/>
</dbReference>
<dbReference type="PANTHER" id="PTHR36350">
    <property type="entry name" value="TRANSMEMBRANE PROTEIN"/>
    <property type="match status" value="1"/>
</dbReference>
<dbReference type="OrthoDB" id="1398107at2759"/>
<accession>A0A5N6QAK3</accession>
<protein>
    <submittedName>
        <fullName evidence="1">Uncharacterized protein</fullName>
    </submittedName>
</protein>
<name>A0A5N6QAK3_9ROSI</name>
<proteinExistence type="predicted"/>
<organism evidence="1 2">
    <name type="scientific">Carpinus fangiana</name>
    <dbReference type="NCBI Taxonomy" id="176857"/>
    <lineage>
        <taxon>Eukaryota</taxon>
        <taxon>Viridiplantae</taxon>
        <taxon>Streptophyta</taxon>
        <taxon>Embryophyta</taxon>
        <taxon>Tracheophyta</taxon>
        <taxon>Spermatophyta</taxon>
        <taxon>Magnoliopsida</taxon>
        <taxon>eudicotyledons</taxon>
        <taxon>Gunneridae</taxon>
        <taxon>Pentapetalae</taxon>
        <taxon>rosids</taxon>
        <taxon>fabids</taxon>
        <taxon>Fagales</taxon>
        <taxon>Betulaceae</taxon>
        <taxon>Carpinus</taxon>
    </lineage>
</organism>
<gene>
    <name evidence="1" type="ORF">FH972_000946</name>
</gene>
<dbReference type="Gene3D" id="1.25.40.10">
    <property type="entry name" value="Tetratricopeptide repeat domain"/>
    <property type="match status" value="1"/>
</dbReference>
<keyword evidence="2" id="KW-1185">Reference proteome</keyword>
<dbReference type="PANTHER" id="PTHR36350:SF2">
    <property type="entry name" value="PROTEIN, PUTATIVE-RELATED"/>
    <property type="match status" value="1"/>
</dbReference>
<dbReference type="Proteomes" id="UP000327013">
    <property type="component" value="Chromosome 1"/>
</dbReference>
<evidence type="ECO:0000313" key="2">
    <source>
        <dbReference type="Proteomes" id="UP000327013"/>
    </source>
</evidence>
<evidence type="ECO:0000313" key="1">
    <source>
        <dbReference type="EMBL" id="KAE7996205.1"/>
    </source>
</evidence>
<dbReference type="SUPFAM" id="SSF48452">
    <property type="entry name" value="TPR-like"/>
    <property type="match status" value="1"/>
</dbReference>
<sequence>MESALCLRRGPLSPLPLRIPSTVKPATARVTLLSLPLTNTKTSIHPPLRNGFSPVCAINGFPKVSTNDHGDDGKQIVKGTLGASLALACVLGIISCGCKISPPVAIAATKTQKSISMPPMTYIYPGGAKQPLKSLLDMSVYLAASQDNQKRSIFSIMKSKRIQPRDIEALKEDAIKQLKNSGKGDEVVKQLKEAYKACKGDPEPELNVEMALVEVLILLERYNEASKCKCLQRDLPSSGPSDARVPLYKAIIYTMLDNKDEARKWWKEYTRALQGGIPFPEGSRSD</sequence>
<reference evidence="1 2" key="1">
    <citation type="submission" date="2019-06" db="EMBL/GenBank/DDBJ databases">
        <title>A chromosomal-level reference genome of Carpinus fangiana (Coryloideae, Betulaceae).</title>
        <authorList>
            <person name="Yang X."/>
            <person name="Wang Z."/>
            <person name="Zhang L."/>
            <person name="Hao G."/>
            <person name="Liu J."/>
            <person name="Yang Y."/>
        </authorList>
    </citation>
    <scope>NUCLEOTIDE SEQUENCE [LARGE SCALE GENOMIC DNA]</scope>
    <source>
        <strain evidence="1">Cfa_2016G</strain>
        <tissue evidence="1">Leaf</tissue>
    </source>
</reference>